<name>A0A8W7Q1I2_ANOCL</name>
<accession>A0A8W7Q1I2</accession>
<dbReference type="EnsemblMetazoa" id="ACOM040605-RA">
    <property type="protein sequence ID" value="ACOM040605-PA.1"/>
    <property type="gene ID" value="ACOM040605"/>
</dbReference>
<evidence type="ECO:0000313" key="1">
    <source>
        <dbReference type="EnsemblMetazoa" id="ACOM040605-PA.1"/>
    </source>
</evidence>
<organism evidence="1">
    <name type="scientific">Anopheles coluzzii</name>
    <name type="common">African malaria mosquito</name>
    <dbReference type="NCBI Taxonomy" id="1518534"/>
    <lineage>
        <taxon>Eukaryota</taxon>
        <taxon>Metazoa</taxon>
        <taxon>Ecdysozoa</taxon>
        <taxon>Arthropoda</taxon>
        <taxon>Hexapoda</taxon>
        <taxon>Insecta</taxon>
        <taxon>Pterygota</taxon>
        <taxon>Neoptera</taxon>
        <taxon>Endopterygota</taxon>
        <taxon>Diptera</taxon>
        <taxon>Nematocera</taxon>
        <taxon>Culicoidea</taxon>
        <taxon>Culicidae</taxon>
        <taxon>Anophelinae</taxon>
        <taxon>Anopheles</taxon>
    </lineage>
</organism>
<reference evidence="1" key="1">
    <citation type="submission" date="2022-08" db="UniProtKB">
        <authorList>
            <consortium name="EnsemblMetazoa"/>
        </authorList>
    </citation>
    <scope>IDENTIFICATION</scope>
</reference>
<dbReference type="Proteomes" id="UP000075882">
    <property type="component" value="Unassembled WGS sequence"/>
</dbReference>
<protein>
    <submittedName>
        <fullName evidence="1">Uncharacterized protein</fullName>
    </submittedName>
</protein>
<dbReference type="AlphaFoldDB" id="A0A8W7Q1I2"/>
<sequence length="138" mass="14889">MIAKSSSNKRTLYARPAACAGRLVVGRSSSPSVSSTTSSESSLLMLECTVSYSKHSSSITCGDPSTNDANRTGSLNLIIVVHCLHSGLRQYSRRSFSARSVSIRPCSSNSSTVSNRRLPGYRLRNRLRTQRSAFNGVA</sequence>
<proteinExistence type="predicted"/>